<dbReference type="PANTHER" id="PTHR19367:SF8">
    <property type="entry name" value="T CELL RECEPTOR ALPHA VARIABLE 3"/>
    <property type="match status" value="1"/>
</dbReference>
<dbReference type="GO" id="GO:0042101">
    <property type="term" value="C:T cell receptor complex"/>
    <property type="evidence" value="ECO:0007669"/>
    <property type="project" value="UniProtKB-KW"/>
</dbReference>
<dbReference type="SMART" id="SM00406">
    <property type="entry name" value="IGv"/>
    <property type="match status" value="1"/>
</dbReference>
<dbReference type="STRING" id="127582.A0A2Y9QC78"/>
<dbReference type="InterPro" id="IPR013783">
    <property type="entry name" value="Ig-like_fold"/>
</dbReference>
<dbReference type="PANTHER" id="PTHR19367">
    <property type="entry name" value="T-CELL RECEPTOR ALPHA CHAIN V REGION"/>
    <property type="match status" value="1"/>
</dbReference>
<dbReference type="OrthoDB" id="8947657at2759"/>
<evidence type="ECO:0000259" key="6">
    <source>
        <dbReference type="PROSITE" id="PS50835"/>
    </source>
</evidence>
<dbReference type="InterPro" id="IPR036179">
    <property type="entry name" value="Ig-like_dom_sf"/>
</dbReference>
<evidence type="ECO:0000256" key="1">
    <source>
        <dbReference type="ARBA" id="ARBA00022729"/>
    </source>
</evidence>
<evidence type="ECO:0000256" key="4">
    <source>
        <dbReference type="ARBA" id="ARBA00023319"/>
    </source>
</evidence>
<gene>
    <name evidence="8" type="primary">LOC111819117</name>
</gene>
<dbReference type="Gene3D" id="2.60.40.10">
    <property type="entry name" value="Immunoglobulins"/>
    <property type="match status" value="1"/>
</dbReference>
<dbReference type="Pfam" id="PF07686">
    <property type="entry name" value="V-set"/>
    <property type="match status" value="1"/>
</dbReference>
<evidence type="ECO:0000256" key="2">
    <source>
        <dbReference type="ARBA" id="ARBA00023130"/>
    </source>
</evidence>
<dbReference type="InParanoid" id="A0A2Y9QC78"/>
<reference evidence="8" key="1">
    <citation type="submission" date="2025-08" db="UniProtKB">
        <authorList>
            <consortium name="RefSeq"/>
        </authorList>
    </citation>
    <scope>IDENTIFICATION</scope>
</reference>
<protein>
    <submittedName>
        <fullName evidence="8">Uncharacterized protein LOC111819117</fullName>
    </submittedName>
</protein>
<dbReference type="SMART" id="SM00409">
    <property type="entry name" value="IG"/>
    <property type="match status" value="1"/>
</dbReference>
<accession>A0A2Y9QC78</accession>
<dbReference type="InterPro" id="IPR013106">
    <property type="entry name" value="Ig_V-set"/>
</dbReference>
<dbReference type="SUPFAM" id="SSF48726">
    <property type="entry name" value="Immunoglobulin"/>
    <property type="match status" value="1"/>
</dbReference>
<sequence>MLHRVEIPLSVEDQSLLSAPPCCSRLAEAPSLSSLKTGTSEGNQRLESIQGHLSNFVFLLKQVICPVQLSSHLFPKAQFCSHFSCLLKEALPERSLQHLHCSAMLLLLILVLEMIFALREIRAQSVTQPDVPVSVSEGDSLELRCIYSYSGTVYLYWYVQYPHKVPQLLLKYFPGDTLVKGIKGFEAEFRKNESSFNLRKHSAHWNDSADYFCAVSDTVLRTAGGAEHKPPETIGRISPQRNFC</sequence>
<keyword evidence="1" id="KW-0732">Signal</keyword>
<proteinExistence type="predicted"/>
<keyword evidence="5" id="KW-1279">T cell receptor</keyword>
<dbReference type="RefSeq" id="XP_023580770.1">
    <property type="nucleotide sequence ID" value="XM_023725002.1"/>
</dbReference>
<dbReference type="GeneID" id="111819117"/>
<keyword evidence="3" id="KW-0675">Receptor</keyword>
<organism evidence="7 8">
    <name type="scientific">Trichechus manatus latirostris</name>
    <name type="common">Florida manatee</name>
    <dbReference type="NCBI Taxonomy" id="127582"/>
    <lineage>
        <taxon>Eukaryota</taxon>
        <taxon>Metazoa</taxon>
        <taxon>Chordata</taxon>
        <taxon>Craniata</taxon>
        <taxon>Vertebrata</taxon>
        <taxon>Euteleostomi</taxon>
        <taxon>Mammalia</taxon>
        <taxon>Eutheria</taxon>
        <taxon>Afrotheria</taxon>
        <taxon>Sirenia</taxon>
        <taxon>Trichechidae</taxon>
        <taxon>Trichechus</taxon>
    </lineage>
</organism>
<keyword evidence="5" id="KW-0391">Immunity</keyword>
<keyword evidence="4" id="KW-0393">Immunoglobulin domain</keyword>
<dbReference type="KEGG" id="tmu:111819117"/>
<feature type="domain" description="Ig-like" evidence="6">
    <location>
        <begin position="123"/>
        <end position="235"/>
    </location>
</feature>
<evidence type="ECO:0000313" key="8">
    <source>
        <dbReference type="RefSeq" id="XP_023580770.1"/>
    </source>
</evidence>
<keyword evidence="7" id="KW-1185">Reference proteome</keyword>
<dbReference type="Proteomes" id="UP000248480">
    <property type="component" value="Unplaced"/>
</dbReference>
<dbReference type="InterPro" id="IPR051287">
    <property type="entry name" value="TCR_variable_region"/>
</dbReference>
<name>A0A2Y9QC78_TRIMA</name>
<evidence type="ECO:0000256" key="3">
    <source>
        <dbReference type="ARBA" id="ARBA00023170"/>
    </source>
</evidence>
<dbReference type="PROSITE" id="PS50835">
    <property type="entry name" value="IG_LIKE"/>
    <property type="match status" value="1"/>
</dbReference>
<dbReference type="GO" id="GO:0002250">
    <property type="term" value="P:adaptive immune response"/>
    <property type="evidence" value="ECO:0007669"/>
    <property type="project" value="UniProtKB-KW"/>
</dbReference>
<dbReference type="InterPro" id="IPR007110">
    <property type="entry name" value="Ig-like_dom"/>
</dbReference>
<evidence type="ECO:0000256" key="5">
    <source>
        <dbReference type="ARBA" id="ARBA00043266"/>
    </source>
</evidence>
<evidence type="ECO:0000313" key="7">
    <source>
        <dbReference type="Proteomes" id="UP000248480"/>
    </source>
</evidence>
<dbReference type="AlphaFoldDB" id="A0A2Y9QC78"/>
<dbReference type="InterPro" id="IPR003599">
    <property type="entry name" value="Ig_sub"/>
</dbReference>
<keyword evidence="2" id="KW-1064">Adaptive immunity</keyword>